<dbReference type="HOGENOM" id="CLU_026803_0_0_1"/>
<sequence>MTTLLLTAALAAVGTASPHSPRAALNTTTSADSVVNSTTCNGQTYVYQELAGYGFVVSDAVDKFGDTLGGLGSAIYIDKTSWKKSCNGTYTGTLWSLPDRGWNTEGTLNFQPRVHKFTVALTPAPNATVADPSPPNLIFSYEDTIRFSGPDGTPCTGLDADVTGHLSYPGFPDLPVATYTGDGFGGDGPGGQRIPVDCEGLVVNADGSFWISDEYGPYIYLFDATGQMLTAIRPPDAIVPFRNGTESFSAASPPHYIDDGNGPLPNPEHPDTGRENNHGFEGLTVSENGKSLWVLLQAATVQEGGLEKQTQRYTRFLQYDISAPLSPVYISEYIVPLPSYIDPTAKASKNPKIAAQSEVHALANGQFLVLSRDSGAGHGQDESQSVYRQIDVFDVAGATDVRAAGYDCTNCSVADADTGVLVDGVDTATYCGFLDFNVNSQLGRFGLHNGGDQDAQLLNEKWESISIVPVDPRNPDDEYFVFSLSDNDFITQNGFLNNGQFTYADSSGYNLDSQALVFKVTIPS</sequence>
<dbReference type="GeneID" id="19274422"/>
<evidence type="ECO:0000256" key="1">
    <source>
        <dbReference type="SAM" id="MobiDB-lite"/>
    </source>
</evidence>
<feature type="region of interest" description="Disordered" evidence="1">
    <location>
        <begin position="250"/>
        <end position="271"/>
    </location>
</feature>
<name>W3X331_PESFW</name>
<keyword evidence="5" id="KW-1185">Reference proteome</keyword>
<keyword evidence="2" id="KW-0732">Signal</keyword>
<evidence type="ECO:0000313" key="4">
    <source>
        <dbReference type="EMBL" id="ETS79556.1"/>
    </source>
</evidence>
<feature type="signal peptide" evidence="2">
    <location>
        <begin position="1"/>
        <end position="16"/>
    </location>
</feature>
<evidence type="ECO:0000259" key="3">
    <source>
        <dbReference type="Pfam" id="PF13449"/>
    </source>
</evidence>
<accession>W3X331</accession>
<dbReference type="InterPro" id="IPR027372">
    <property type="entry name" value="Phytase-like_dom"/>
</dbReference>
<dbReference type="InParanoid" id="W3X331"/>
<feature type="chain" id="PRO_5004834147" description="Phytase-like domain-containing protein" evidence="2">
    <location>
        <begin position="17"/>
        <end position="524"/>
    </location>
</feature>
<organism evidence="4 5">
    <name type="scientific">Pestalotiopsis fici (strain W106-1 / CGMCC3.15140)</name>
    <dbReference type="NCBI Taxonomy" id="1229662"/>
    <lineage>
        <taxon>Eukaryota</taxon>
        <taxon>Fungi</taxon>
        <taxon>Dikarya</taxon>
        <taxon>Ascomycota</taxon>
        <taxon>Pezizomycotina</taxon>
        <taxon>Sordariomycetes</taxon>
        <taxon>Xylariomycetidae</taxon>
        <taxon>Amphisphaeriales</taxon>
        <taxon>Sporocadaceae</taxon>
        <taxon>Pestalotiopsis</taxon>
    </lineage>
</organism>
<proteinExistence type="predicted"/>
<reference evidence="5" key="1">
    <citation type="journal article" date="2015" name="BMC Genomics">
        <title>Genomic and transcriptomic analysis of the endophytic fungus Pestalotiopsis fici reveals its lifestyle and high potential for synthesis of natural products.</title>
        <authorList>
            <person name="Wang X."/>
            <person name="Zhang X."/>
            <person name="Liu L."/>
            <person name="Xiang M."/>
            <person name="Wang W."/>
            <person name="Sun X."/>
            <person name="Che Y."/>
            <person name="Guo L."/>
            <person name="Liu G."/>
            <person name="Guo L."/>
            <person name="Wang C."/>
            <person name="Yin W.B."/>
            <person name="Stadler M."/>
            <person name="Zhang X."/>
            <person name="Liu X."/>
        </authorList>
    </citation>
    <scope>NUCLEOTIDE SEQUENCE [LARGE SCALE GENOMIC DNA]</scope>
    <source>
        <strain evidence="5">W106-1 / CGMCC3.15140</strain>
    </source>
</reference>
<dbReference type="AlphaFoldDB" id="W3X331"/>
<dbReference type="STRING" id="1229662.W3X331"/>
<dbReference type="PANTHER" id="PTHR37957">
    <property type="entry name" value="BLR7070 PROTEIN"/>
    <property type="match status" value="1"/>
</dbReference>
<dbReference type="OMA" id="DYRPRLN"/>
<gene>
    <name evidence="4" type="ORF">PFICI_09409</name>
</gene>
<feature type="domain" description="Phytase-like" evidence="3">
    <location>
        <begin position="92"/>
        <end position="404"/>
    </location>
</feature>
<dbReference type="OrthoDB" id="425936at2759"/>
<evidence type="ECO:0000256" key="2">
    <source>
        <dbReference type="SAM" id="SignalP"/>
    </source>
</evidence>
<dbReference type="EMBL" id="KI912114">
    <property type="protein sequence ID" value="ETS79556.1"/>
    <property type="molecule type" value="Genomic_DNA"/>
</dbReference>
<evidence type="ECO:0000313" key="5">
    <source>
        <dbReference type="Proteomes" id="UP000030651"/>
    </source>
</evidence>
<dbReference type="RefSeq" id="XP_007836181.1">
    <property type="nucleotide sequence ID" value="XM_007837990.1"/>
</dbReference>
<dbReference type="eggNOG" id="ENOG502QPYR">
    <property type="taxonomic scope" value="Eukaryota"/>
</dbReference>
<dbReference type="Pfam" id="PF13449">
    <property type="entry name" value="Phytase-like"/>
    <property type="match status" value="1"/>
</dbReference>
<protein>
    <recommendedName>
        <fullName evidence="3">Phytase-like domain-containing protein</fullName>
    </recommendedName>
</protein>
<dbReference type="PANTHER" id="PTHR37957:SF1">
    <property type="entry name" value="PHYTASE-LIKE DOMAIN-CONTAINING PROTEIN"/>
    <property type="match status" value="1"/>
</dbReference>
<dbReference type="Proteomes" id="UP000030651">
    <property type="component" value="Unassembled WGS sequence"/>
</dbReference>
<dbReference type="KEGG" id="pfy:PFICI_09409"/>